<accession>A0A174W264</accession>
<dbReference type="Proteomes" id="UP000095762">
    <property type="component" value="Unassembled WGS sequence"/>
</dbReference>
<evidence type="ECO:0000313" key="1">
    <source>
        <dbReference type="EMBL" id="CUQ38195.1"/>
    </source>
</evidence>
<evidence type="ECO:0000313" key="2">
    <source>
        <dbReference type="Proteomes" id="UP000095762"/>
    </source>
</evidence>
<gene>
    <name evidence="1" type="ORF">ERS852569_03519</name>
</gene>
<dbReference type="EMBL" id="CZBP01000039">
    <property type="protein sequence ID" value="CUQ38195.1"/>
    <property type="molecule type" value="Genomic_DNA"/>
</dbReference>
<reference evidence="1 2" key="1">
    <citation type="submission" date="2015-09" db="EMBL/GenBank/DDBJ databases">
        <authorList>
            <consortium name="Pathogen Informatics"/>
        </authorList>
    </citation>
    <scope>NUCLEOTIDE SEQUENCE [LARGE SCALE GENOMIC DNA]</scope>
    <source>
        <strain evidence="1 2">2789STDY5834957</strain>
    </source>
</reference>
<protein>
    <submittedName>
        <fullName evidence="1">Uncharacterized protein</fullName>
    </submittedName>
</protein>
<proteinExistence type="predicted"/>
<name>A0A174W264_9FIRM</name>
<organism evidence="1 2">
    <name type="scientific">Blautia obeum</name>
    <dbReference type="NCBI Taxonomy" id="40520"/>
    <lineage>
        <taxon>Bacteria</taxon>
        <taxon>Bacillati</taxon>
        <taxon>Bacillota</taxon>
        <taxon>Clostridia</taxon>
        <taxon>Lachnospirales</taxon>
        <taxon>Lachnospiraceae</taxon>
        <taxon>Blautia</taxon>
    </lineage>
</organism>
<sequence>MLVTKKTRPMVTYTQGYSTLNKGEVYYEQYK</sequence>
<dbReference type="AlphaFoldDB" id="A0A174W264"/>